<feature type="region of interest" description="Disordered" evidence="1">
    <location>
        <begin position="1"/>
        <end position="30"/>
    </location>
</feature>
<accession>A0ABU1S3P7</accession>
<dbReference type="SUPFAM" id="SSF54236">
    <property type="entry name" value="Ubiquitin-like"/>
    <property type="match status" value="1"/>
</dbReference>
<evidence type="ECO:0000313" key="2">
    <source>
        <dbReference type="EMBL" id="MDR6845662.1"/>
    </source>
</evidence>
<keyword evidence="3" id="KW-1185">Reference proteome</keyword>
<name>A0ABU1S3P7_9FLAO</name>
<dbReference type="InterPro" id="IPR019726">
    <property type="entry name" value="DUF2604"/>
</dbReference>
<dbReference type="RefSeq" id="WP_310007160.1">
    <property type="nucleotide sequence ID" value="NZ_JAVDTX010000005.1"/>
</dbReference>
<evidence type="ECO:0008006" key="4">
    <source>
        <dbReference type="Google" id="ProtNLM"/>
    </source>
</evidence>
<sequence length="117" mass="12696">MNDKDKKNEVGENPSTINGNGNNGNGPKEDKKISITVIVSGTPTEVEANPKQKIKVIAQKALEQTGNTARPLSDWTVKTRQGEVLDLDRTVEDYYFKDGDQIIMSLQAGVGGCDNGF</sequence>
<comment type="caution">
    <text evidence="2">The sequence shown here is derived from an EMBL/GenBank/DDBJ whole genome shotgun (WGS) entry which is preliminary data.</text>
</comment>
<evidence type="ECO:0000256" key="1">
    <source>
        <dbReference type="SAM" id="MobiDB-lite"/>
    </source>
</evidence>
<proteinExistence type="predicted"/>
<organism evidence="2 3">
    <name type="scientific">Flavobacterium granuli</name>
    <dbReference type="NCBI Taxonomy" id="280093"/>
    <lineage>
        <taxon>Bacteria</taxon>
        <taxon>Pseudomonadati</taxon>
        <taxon>Bacteroidota</taxon>
        <taxon>Flavobacteriia</taxon>
        <taxon>Flavobacteriales</taxon>
        <taxon>Flavobacteriaceae</taxon>
        <taxon>Flavobacterium</taxon>
    </lineage>
</organism>
<protein>
    <recommendedName>
        <fullName evidence="4">Ubiquitin-like domain-containing protein</fullName>
    </recommendedName>
</protein>
<gene>
    <name evidence="2" type="ORF">J2W95_002372</name>
</gene>
<dbReference type="Proteomes" id="UP001261871">
    <property type="component" value="Unassembled WGS sequence"/>
</dbReference>
<dbReference type="InterPro" id="IPR029071">
    <property type="entry name" value="Ubiquitin-like_domsf"/>
</dbReference>
<feature type="compositionally biased region" description="Basic and acidic residues" evidence="1">
    <location>
        <begin position="1"/>
        <end position="10"/>
    </location>
</feature>
<evidence type="ECO:0000313" key="3">
    <source>
        <dbReference type="Proteomes" id="UP001261871"/>
    </source>
</evidence>
<dbReference type="Pfam" id="PF10790">
    <property type="entry name" value="DUF2604"/>
    <property type="match status" value="1"/>
</dbReference>
<reference evidence="2 3" key="1">
    <citation type="submission" date="2023-07" db="EMBL/GenBank/DDBJ databases">
        <title>Sorghum-associated microbial communities from plants grown in Nebraska, USA.</title>
        <authorList>
            <person name="Schachtman D."/>
        </authorList>
    </citation>
    <scope>NUCLEOTIDE SEQUENCE [LARGE SCALE GENOMIC DNA]</scope>
    <source>
        <strain evidence="2 3">BE124</strain>
    </source>
</reference>
<dbReference type="EMBL" id="JAVDTX010000005">
    <property type="protein sequence ID" value="MDR6845662.1"/>
    <property type="molecule type" value="Genomic_DNA"/>
</dbReference>